<dbReference type="InterPro" id="IPR012543">
    <property type="entry name" value="DUF1694"/>
</dbReference>
<sequence>MPDMDPHVQAAVYGTPKINPDEQNHYLGTFRERIYVAQTRATFGDTKYMPTWETQLKEHKDATLLLNGHLDMELLTPYIKLASKYNVGFTLKSDDVYDRSDVVAVLTAKEAVNITQIDVVALTLEDDEEKTGMPDAPQKPWYKKLFG</sequence>
<dbReference type="EMBL" id="JACSZT010000006">
    <property type="protein sequence ID" value="MBC6498726.1"/>
    <property type="molecule type" value="Genomic_DNA"/>
</dbReference>
<proteinExistence type="predicted"/>
<name>A0A0R2FGT9_WEICO</name>
<gene>
    <name evidence="1" type="ORF">H7R52_08555</name>
</gene>
<dbReference type="PIRSF" id="PIRSF034303">
    <property type="entry name" value="DUF1694"/>
    <property type="match status" value="1"/>
</dbReference>
<dbReference type="RefSeq" id="WP_056973044.1">
    <property type="nucleotide sequence ID" value="NZ_BJZE01000008.1"/>
</dbReference>
<dbReference type="AlphaFoldDB" id="A0A0R2FGT9"/>
<evidence type="ECO:0000313" key="1">
    <source>
        <dbReference type="EMBL" id="MBC6498726.1"/>
    </source>
</evidence>
<dbReference type="InterPro" id="IPR029064">
    <property type="entry name" value="Ribosomal_eL30-like_sf"/>
</dbReference>
<organism evidence="1 2">
    <name type="scientific">Weissella confusa</name>
    <name type="common">Lactobacillus confusus</name>
    <dbReference type="NCBI Taxonomy" id="1583"/>
    <lineage>
        <taxon>Bacteria</taxon>
        <taxon>Bacillati</taxon>
        <taxon>Bacillota</taxon>
        <taxon>Bacilli</taxon>
        <taxon>Lactobacillales</taxon>
        <taxon>Lactobacillaceae</taxon>
        <taxon>Weissella</taxon>
    </lineage>
</organism>
<dbReference type="Gene3D" id="3.30.1330.30">
    <property type="match status" value="1"/>
</dbReference>
<accession>A0A0R2FGT9</accession>
<dbReference type="Pfam" id="PF07997">
    <property type="entry name" value="DUF1694"/>
    <property type="match status" value="1"/>
</dbReference>
<evidence type="ECO:0000313" key="2">
    <source>
        <dbReference type="Proteomes" id="UP000650485"/>
    </source>
</evidence>
<dbReference type="OrthoDB" id="95278at2"/>
<comment type="caution">
    <text evidence="1">The sequence shown here is derived from an EMBL/GenBank/DDBJ whole genome shotgun (WGS) entry which is preliminary data.</text>
</comment>
<protein>
    <submittedName>
        <fullName evidence="1">YueI family protein</fullName>
    </submittedName>
</protein>
<dbReference type="SUPFAM" id="SSF160515">
    <property type="entry name" value="YueI-like"/>
    <property type="match status" value="1"/>
</dbReference>
<dbReference type="Proteomes" id="UP000650485">
    <property type="component" value="Unassembled WGS sequence"/>
</dbReference>
<reference evidence="1" key="1">
    <citation type="submission" date="2020-08" db="EMBL/GenBank/DDBJ databases">
        <title>Complete genome sequence of Weissella confusa strain FS54 provides insights into metabolic potential.</title>
        <authorList>
            <person name="Fhoula I."/>
            <person name="Najjari A."/>
            <person name="Lekired A."/>
            <person name="Bessrour-Aouam N."/>
            <person name="Jaballah S."/>
            <person name="Klibi N."/>
            <person name="Ouzari H.-I."/>
        </authorList>
    </citation>
    <scope>NUCLEOTIDE SEQUENCE</scope>
    <source>
        <strain evidence="1">FS54</strain>
    </source>
</reference>